<dbReference type="Pfam" id="PF01556">
    <property type="entry name" value="DnaJ_C"/>
    <property type="match status" value="1"/>
</dbReference>
<dbReference type="GO" id="GO:0034399">
    <property type="term" value="C:nuclear periphery"/>
    <property type="evidence" value="ECO:0007669"/>
    <property type="project" value="EnsemblFungi"/>
</dbReference>
<dbReference type="Pfam" id="PF00684">
    <property type="entry name" value="DnaJ_CXXCXGXG"/>
    <property type="match status" value="1"/>
</dbReference>
<accession>G8ZS32</accession>
<dbReference type="Gene3D" id="2.10.230.10">
    <property type="entry name" value="Heat shock protein DnaJ, cysteine-rich domain"/>
    <property type="match status" value="1"/>
</dbReference>
<dbReference type="CDD" id="cd10747">
    <property type="entry name" value="DnaJ_C"/>
    <property type="match status" value="1"/>
</dbReference>
<dbReference type="SUPFAM" id="SSF49493">
    <property type="entry name" value="HSP40/DnaJ peptide-binding domain"/>
    <property type="match status" value="2"/>
</dbReference>
<gene>
    <name evidence="10" type="primary">TDEL0C04350</name>
    <name evidence="10" type="ORF">TDEL_0C04350</name>
</gene>
<dbReference type="CDD" id="cd10719">
    <property type="entry name" value="DnaJ_zf"/>
    <property type="match status" value="1"/>
</dbReference>
<evidence type="ECO:0000256" key="4">
    <source>
        <dbReference type="ARBA" id="ARBA00022833"/>
    </source>
</evidence>
<dbReference type="InterPro" id="IPR036410">
    <property type="entry name" value="HSP_DnaJ_Cys-rich_dom_sf"/>
</dbReference>
<dbReference type="KEGG" id="tdl:TDEL_0C04350"/>
<keyword evidence="11" id="KW-1185">Reference proteome</keyword>
<dbReference type="InterPro" id="IPR008971">
    <property type="entry name" value="HSP40/DnaJ_pept-bd"/>
</dbReference>
<feature type="zinc finger region" description="CR-type" evidence="6">
    <location>
        <begin position="152"/>
        <end position="233"/>
    </location>
</feature>
<dbReference type="GO" id="GO:0051082">
    <property type="term" value="F:unfolded protein binding"/>
    <property type="evidence" value="ECO:0007669"/>
    <property type="project" value="EnsemblFungi"/>
</dbReference>
<dbReference type="SUPFAM" id="SSF57938">
    <property type="entry name" value="DnaJ/Hsp40 cysteine-rich domain"/>
    <property type="match status" value="1"/>
</dbReference>
<feature type="domain" description="J" evidence="8">
    <location>
        <begin position="6"/>
        <end position="71"/>
    </location>
</feature>
<dbReference type="GO" id="GO:0072655">
    <property type="term" value="P:establishment of protein localization to mitochondrion"/>
    <property type="evidence" value="ECO:0007669"/>
    <property type="project" value="UniProtKB-ARBA"/>
</dbReference>
<dbReference type="SMART" id="SM00271">
    <property type="entry name" value="DnaJ"/>
    <property type="match status" value="1"/>
</dbReference>
<dbReference type="GO" id="GO:0006457">
    <property type="term" value="P:protein folding"/>
    <property type="evidence" value="ECO:0007669"/>
    <property type="project" value="InterPro"/>
</dbReference>
<evidence type="ECO:0000256" key="5">
    <source>
        <dbReference type="ARBA" id="ARBA00023186"/>
    </source>
</evidence>
<dbReference type="GO" id="GO:0030544">
    <property type="term" value="F:Hsp70 protein binding"/>
    <property type="evidence" value="ECO:0007669"/>
    <property type="project" value="InterPro"/>
</dbReference>
<dbReference type="eggNOG" id="KOG0712">
    <property type="taxonomic scope" value="Eukaryota"/>
</dbReference>
<reference evidence="10 11" key="1">
    <citation type="journal article" date="2011" name="Proc. Natl. Acad. Sci. U.S.A.">
        <title>Evolutionary erosion of yeast sex chromosomes by mating-type switching accidents.</title>
        <authorList>
            <person name="Gordon J.L."/>
            <person name="Armisen D."/>
            <person name="Proux-Wera E."/>
            <person name="Oheigeartaigh S.S."/>
            <person name="Byrne K.P."/>
            <person name="Wolfe K.H."/>
        </authorList>
    </citation>
    <scope>NUCLEOTIDE SEQUENCE [LARGE SCALE GENOMIC DNA]</scope>
    <source>
        <strain evidence="11">ATCC 10662 / CBS 1146 / NBRC 0425 / NCYC 2629 / NRRL Y-866</strain>
    </source>
</reference>
<keyword evidence="3 6" id="KW-0863">Zinc-finger</keyword>
<dbReference type="InterPro" id="IPR001305">
    <property type="entry name" value="HSP_DnaJ_Cys-rich_dom"/>
</dbReference>
<dbReference type="FunFam" id="2.10.230.10:FF:000001">
    <property type="entry name" value="DnaJ subfamily A member 2"/>
    <property type="match status" value="1"/>
</dbReference>
<evidence type="ECO:0000259" key="9">
    <source>
        <dbReference type="PROSITE" id="PS51188"/>
    </source>
</evidence>
<dbReference type="PROSITE" id="PS50076">
    <property type="entry name" value="DNAJ_2"/>
    <property type="match status" value="1"/>
</dbReference>
<dbReference type="GO" id="GO:0001671">
    <property type="term" value="F:ATPase activator activity"/>
    <property type="evidence" value="ECO:0007669"/>
    <property type="project" value="EnsemblFungi"/>
</dbReference>
<evidence type="ECO:0000256" key="7">
    <source>
        <dbReference type="SAM" id="MobiDB-lite"/>
    </source>
</evidence>
<dbReference type="GO" id="GO:0008270">
    <property type="term" value="F:zinc ion binding"/>
    <property type="evidence" value="ECO:0007669"/>
    <property type="project" value="UniProtKB-KW"/>
</dbReference>
<dbReference type="FunCoup" id="G8ZS32">
    <property type="interactions" value="540"/>
</dbReference>
<dbReference type="GO" id="GO:0016925">
    <property type="term" value="P:protein sumoylation"/>
    <property type="evidence" value="ECO:0007669"/>
    <property type="project" value="EnsemblFungi"/>
</dbReference>
<dbReference type="InterPro" id="IPR002939">
    <property type="entry name" value="DnaJ_C"/>
</dbReference>
<dbReference type="AlphaFoldDB" id="G8ZS32"/>
<dbReference type="Pfam" id="PF00226">
    <property type="entry name" value="DnaJ"/>
    <property type="match status" value="1"/>
</dbReference>
<dbReference type="InParanoid" id="G8ZS32"/>
<feature type="domain" description="CR-type" evidence="9">
    <location>
        <begin position="152"/>
        <end position="233"/>
    </location>
</feature>
<evidence type="ECO:0000313" key="10">
    <source>
        <dbReference type="EMBL" id="CCE91324.1"/>
    </source>
</evidence>
<dbReference type="PRINTS" id="PR00625">
    <property type="entry name" value="JDOMAIN"/>
</dbReference>
<protein>
    <recommendedName>
        <fullName evidence="12">J domain-containing protein</fullName>
    </recommendedName>
</protein>
<feature type="region of interest" description="Disordered" evidence="7">
    <location>
        <begin position="430"/>
        <end position="462"/>
    </location>
</feature>
<name>G8ZS32_TORDE</name>
<dbReference type="STRING" id="1076872.G8ZS32"/>
<keyword evidence="2" id="KW-0677">Repeat</keyword>
<keyword evidence="5" id="KW-0143">Chaperone</keyword>
<keyword evidence="4 6" id="KW-0862">Zinc</keyword>
<evidence type="ECO:0000256" key="1">
    <source>
        <dbReference type="ARBA" id="ARBA00022723"/>
    </source>
</evidence>
<keyword evidence="1 6" id="KW-0479">Metal-binding</keyword>
<evidence type="ECO:0000313" key="11">
    <source>
        <dbReference type="Proteomes" id="UP000005627"/>
    </source>
</evidence>
<dbReference type="HOGENOM" id="CLU_017633_10_0_1"/>
<sequence>MVKDTRLYDVLNVSPEASAVEIRKAYRLLALKHHPDKNNHSEESKSKFLEVNEAYEILIDEKKRSLYDQYGTIDENAIQQSMPQEDPVMSSFFNTGSPMGMGMGMSAGDLFASFFDKMSSPSFGGKKTKKSMDHGPDIKHDLKCTLSSLYEGKNTKLGLNRRRVCKACKGRGSMKVRTCKACRGRGQQSRSRQMGPMMQTWTQTCSDCNGMGTFTKDSDVCRDCEGEGCIRERKIFDVEVKPGMCQGQQIILPGEADEVIKTRFGNETVIPGDVIITIIQIKDPKFQRVNRNGCDLMVRNCKIPLVTSLCGGKLSIDGHPNGKLINVTILPGELIKPNHFKSIENLGMPRYEEKRAPEGYGNLYIQFQVEFPETLASETVTKLKQVLDEDPNVKKQVTAEDKDVCERVDDCIEMEEHVLSNLLPDFDDLMRNEETGNRSKKRRYYEDPGTPDSEESSNCTTH</sequence>
<dbReference type="PROSITE" id="PS51188">
    <property type="entry name" value="ZF_CR"/>
    <property type="match status" value="1"/>
</dbReference>
<dbReference type="InterPro" id="IPR036869">
    <property type="entry name" value="J_dom_sf"/>
</dbReference>
<dbReference type="RefSeq" id="XP_003680535.1">
    <property type="nucleotide sequence ID" value="XM_003680487.1"/>
</dbReference>
<dbReference type="GO" id="GO:0042405">
    <property type="term" value="C:nuclear inclusion body"/>
    <property type="evidence" value="ECO:0007669"/>
    <property type="project" value="EnsemblFungi"/>
</dbReference>
<proteinExistence type="predicted"/>
<organism evidence="10 11">
    <name type="scientific">Torulaspora delbrueckii</name>
    <name type="common">Yeast</name>
    <name type="synonym">Candida colliculosa</name>
    <dbReference type="NCBI Taxonomy" id="4950"/>
    <lineage>
        <taxon>Eukaryota</taxon>
        <taxon>Fungi</taxon>
        <taxon>Dikarya</taxon>
        <taxon>Ascomycota</taxon>
        <taxon>Saccharomycotina</taxon>
        <taxon>Saccharomycetes</taxon>
        <taxon>Saccharomycetales</taxon>
        <taxon>Saccharomycetaceae</taxon>
        <taxon>Torulaspora</taxon>
    </lineage>
</organism>
<evidence type="ECO:0000256" key="2">
    <source>
        <dbReference type="ARBA" id="ARBA00022737"/>
    </source>
</evidence>
<dbReference type="EMBL" id="HE616744">
    <property type="protein sequence ID" value="CCE91324.1"/>
    <property type="molecule type" value="Genomic_DNA"/>
</dbReference>
<evidence type="ECO:0000259" key="8">
    <source>
        <dbReference type="PROSITE" id="PS50076"/>
    </source>
</evidence>
<evidence type="ECO:0000256" key="6">
    <source>
        <dbReference type="PROSITE-ProRule" id="PRU00546"/>
    </source>
</evidence>
<dbReference type="PANTHER" id="PTHR43888">
    <property type="entry name" value="DNAJ-LIKE-2, ISOFORM A-RELATED"/>
    <property type="match status" value="1"/>
</dbReference>
<evidence type="ECO:0000256" key="3">
    <source>
        <dbReference type="ARBA" id="ARBA00022771"/>
    </source>
</evidence>
<dbReference type="InterPro" id="IPR044713">
    <property type="entry name" value="DNJA1/2-like"/>
</dbReference>
<dbReference type="CDD" id="cd06257">
    <property type="entry name" value="DnaJ"/>
    <property type="match status" value="1"/>
</dbReference>
<dbReference type="Gene3D" id="2.60.260.20">
    <property type="entry name" value="Urease metallochaperone UreE, N-terminal domain"/>
    <property type="match status" value="2"/>
</dbReference>
<dbReference type="GO" id="GO:0043335">
    <property type="term" value="P:protein unfolding"/>
    <property type="evidence" value="ECO:0007669"/>
    <property type="project" value="EnsemblFungi"/>
</dbReference>
<dbReference type="SUPFAM" id="SSF46565">
    <property type="entry name" value="Chaperone J-domain"/>
    <property type="match status" value="1"/>
</dbReference>
<dbReference type="OrthoDB" id="550424at2759"/>
<dbReference type="Gene3D" id="1.10.287.110">
    <property type="entry name" value="DnaJ domain"/>
    <property type="match status" value="1"/>
</dbReference>
<dbReference type="GeneID" id="11500659"/>
<dbReference type="InterPro" id="IPR001623">
    <property type="entry name" value="DnaJ_domain"/>
</dbReference>
<evidence type="ECO:0008006" key="12">
    <source>
        <dbReference type="Google" id="ProtNLM"/>
    </source>
</evidence>
<dbReference type="Proteomes" id="UP000005627">
    <property type="component" value="Chromosome 3"/>
</dbReference>